<accession>A0A8B9QFR4</accession>
<dbReference type="Proteomes" id="UP000694424">
    <property type="component" value="Unplaced"/>
</dbReference>
<evidence type="ECO:0000313" key="2">
    <source>
        <dbReference type="Proteomes" id="UP000694424"/>
    </source>
</evidence>
<name>A0A8B9QFR4_APTOW</name>
<keyword evidence="2" id="KW-1185">Reference proteome</keyword>
<dbReference type="Ensembl" id="ENSAOWT00000029036.1">
    <property type="protein sequence ID" value="ENSAOWP00000025630.1"/>
    <property type="gene ID" value="ENSAOWG00000017317.1"/>
</dbReference>
<proteinExistence type="predicted"/>
<reference evidence="1" key="1">
    <citation type="submission" date="2025-08" db="UniProtKB">
        <authorList>
            <consortium name="Ensembl"/>
        </authorList>
    </citation>
    <scope>IDENTIFICATION</scope>
</reference>
<evidence type="ECO:0000313" key="1">
    <source>
        <dbReference type="Ensembl" id="ENSAOWP00000025630.1"/>
    </source>
</evidence>
<dbReference type="AlphaFoldDB" id="A0A8B9QFR4"/>
<reference evidence="1" key="2">
    <citation type="submission" date="2025-09" db="UniProtKB">
        <authorList>
            <consortium name="Ensembl"/>
        </authorList>
    </citation>
    <scope>IDENTIFICATION</scope>
</reference>
<protein>
    <submittedName>
        <fullName evidence="1">Uncharacterized protein</fullName>
    </submittedName>
</protein>
<organism evidence="1 2">
    <name type="scientific">Apteryx owenii</name>
    <name type="common">Little spotted kiwi</name>
    <dbReference type="NCBI Taxonomy" id="8824"/>
    <lineage>
        <taxon>Eukaryota</taxon>
        <taxon>Metazoa</taxon>
        <taxon>Chordata</taxon>
        <taxon>Craniata</taxon>
        <taxon>Vertebrata</taxon>
        <taxon>Euteleostomi</taxon>
        <taxon>Archelosauria</taxon>
        <taxon>Archosauria</taxon>
        <taxon>Dinosauria</taxon>
        <taxon>Saurischia</taxon>
        <taxon>Theropoda</taxon>
        <taxon>Coelurosauria</taxon>
        <taxon>Aves</taxon>
        <taxon>Palaeognathae</taxon>
        <taxon>Apterygiformes</taxon>
        <taxon>Apterygidae</taxon>
        <taxon>Apteryx</taxon>
    </lineage>
</organism>
<sequence length="65" mass="7515">MSLQLIFHKMSQPGLPGVETSSWEQEFSVPPLRPSYGSINSLWWDQYLLCKVLRGAALNHWPSWL</sequence>